<evidence type="ECO:0000256" key="7">
    <source>
        <dbReference type="ARBA" id="ARBA00022989"/>
    </source>
</evidence>
<evidence type="ECO:0000256" key="6">
    <source>
        <dbReference type="ARBA" id="ARBA00022692"/>
    </source>
</evidence>
<dbReference type="SUPFAM" id="SSF55785">
    <property type="entry name" value="PYP-like sensor domain (PAS domain)"/>
    <property type="match status" value="1"/>
</dbReference>
<dbReference type="Pfam" id="PF00015">
    <property type="entry name" value="MCPsignal"/>
    <property type="match status" value="1"/>
</dbReference>
<evidence type="ECO:0000256" key="1">
    <source>
        <dbReference type="ARBA" id="ARBA00004429"/>
    </source>
</evidence>
<dbReference type="Gene3D" id="3.30.450.20">
    <property type="entry name" value="PAS domain"/>
    <property type="match status" value="1"/>
</dbReference>
<keyword evidence="4" id="KW-0145">Chemotaxis</keyword>
<dbReference type="EMBL" id="AKKU01000025">
    <property type="protein sequence ID" value="EIW88051.1"/>
    <property type="molecule type" value="Genomic_DNA"/>
</dbReference>
<keyword evidence="8 12" id="KW-0472">Membrane</keyword>
<evidence type="ECO:0000256" key="11">
    <source>
        <dbReference type="PROSITE-ProRule" id="PRU00284"/>
    </source>
</evidence>
<dbReference type="CDD" id="cd11386">
    <property type="entry name" value="MCP_signal"/>
    <property type="match status" value="1"/>
</dbReference>
<evidence type="ECO:0000256" key="3">
    <source>
        <dbReference type="ARBA" id="ARBA00022481"/>
    </source>
</evidence>
<evidence type="ECO:0000259" key="14">
    <source>
        <dbReference type="PROSITE" id="PS50112"/>
    </source>
</evidence>
<dbReference type="FunFam" id="3.30.450.20:FF:000046">
    <property type="entry name" value="Aerotaxis sensor receptor"/>
    <property type="match status" value="1"/>
</dbReference>
<evidence type="ECO:0000256" key="9">
    <source>
        <dbReference type="ARBA" id="ARBA00023224"/>
    </source>
</evidence>
<dbReference type="STRING" id="1195246.AGRI_12636"/>
<dbReference type="GO" id="GO:0007165">
    <property type="term" value="P:signal transduction"/>
    <property type="evidence" value="ECO:0007669"/>
    <property type="project" value="UniProtKB-KW"/>
</dbReference>
<dbReference type="PROSITE" id="PS50112">
    <property type="entry name" value="PAS"/>
    <property type="match status" value="1"/>
</dbReference>
<feature type="domain" description="Methyl-accepting transducer" evidence="13">
    <location>
        <begin position="249"/>
        <end position="485"/>
    </location>
</feature>
<evidence type="ECO:0000256" key="10">
    <source>
        <dbReference type="ARBA" id="ARBA00029447"/>
    </source>
</evidence>
<dbReference type="Proteomes" id="UP000035062">
    <property type="component" value="Unassembled WGS sequence"/>
</dbReference>
<reference evidence="15 16" key="1">
    <citation type="journal article" date="2012" name="J. Bacteriol.">
        <title>Genome Sequence of Pectin-Degrading Alishewanella agri, Isolated from Landfill Soil.</title>
        <authorList>
            <person name="Kim J."/>
            <person name="Jung J."/>
            <person name="Sung J.S."/>
            <person name="Chun J."/>
            <person name="Park W."/>
        </authorList>
    </citation>
    <scope>NUCLEOTIDE SEQUENCE [LARGE SCALE GENOMIC DNA]</scope>
    <source>
        <strain evidence="15 16">BL06</strain>
    </source>
</reference>
<dbReference type="RefSeq" id="WP_008985317.1">
    <property type="nucleotide sequence ID" value="NZ_AKKU01000025.1"/>
</dbReference>
<feature type="domain" description="PAS" evidence="14">
    <location>
        <begin position="25"/>
        <end position="76"/>
    </location>
</feature>
<evidence type="ECO:0000256" key="8">
    <source>
        <dbReference type="ARBA" id="ARBA00023136"/>
    </source>
</evidence>
<sequence>MKQNLPVTNREQPVPADANILSTTDLQGKIKYVNPAFVEISGFERAELLGQNHHIVRHPSMPPEVFRQFWQRIKSGQPWMGVVKNRCKNGDHYWVDAYVTPISHDGQITEYQSVRRKAKPEQVQRAEQVYQALNNGRSLKQLKPALSLGTQLLLLLVVPVLAAILLGFWYPASYAPTLFPLLGLGLSALLCWQWLQPFKQLCQQSRNLTDDAVARYVYTGRNDDIGQLQLVLRSLEAETAGVVGRVADSAKALAAGIGQLTDSVNGSRQEIQAQFAETEQVASAIHQLSVSVQEVAGSARHSSDAADNALSQAQSSKTVTTQSQTAATNLQQQLSQSQKLLQAVAHSSQDIHQILELICSIAEQTNLLALNAAIEAARAGDAGRGFAVVADEVRQLASRTQSATTDIQQKIARLQQSTGDAVAALAQSQQGAQHCAELSASTAQQLEQILAAIHSITAQNQQIAAAVEQQSYVAEMINQNITSIRDLASRSLSNAEHTASASDEMHGVTQGFDALTRQFWAKQRSQA</sequence>
<keyword evidence="15" id="KW-0675">Receptor</keyword>
<dbReference type="InterPro" id="IPR000014">
    <property type="entry name" value="PAS"/>
</dbReference>
<dbReference type="InterPro" id="IPR004089">
    <property type="entry name" value="MCPsignal_dom"/>
</dbReference>
<dbReference type="PANTHER" id="PTHR32089">
    <property type="entry name" value="METHYL-ACCEPTING CHEMOTAXIS PROTEIN MCPB"/>
    <property type="match status" value="1"/>
</dbReference>
<dbReference type="InterPro" id="IPR013655">
    <property type="entry name" value="PAS_fold_3"/>
</dbReference>
<dbReference type="GO" id="GO:0005886">
    <property type="term" value="C:plasma membrane"/>
    <property type="evidence" value="ECO:0007669"/>
    <property type="project" value="UniProtKB-SubCell"/>
</dbReference>
<dbReference type="AlphaFoldDB" id="I8U3Z2"/>
<gene>
    <name evidence="15" type="ORF">AGRI_12636</name>
</gene>
<proteinExistence type="inferred from homology"/>
<dbReference type="eggNOG" id="COG0840">
    <property type="taxonomic scope" value="Bacteria"/>
</dbReference>
<dbReference type="GO" id="GO:0052131">
    <property type="term" value="P:positive aerotaxis"/>
    <property type="evidence" value="ECO:0007669"/>
    <property type="project" value="UniProtKB-ARBA"/>
</dbReference>
<keyword evidence="16" id="KW-1185">Reference proteome</keyword>
<dbReference type="PANTHER" id="PTHR32089:SF74">
    <property type="entry name" value="METHYL-ACCEPTING CHEMOTAXIS PROTEIN AER"/>
    <property type="match status" value="1"/>
</dbReference>
<dbReference type="InterPro" id="IPR035965">
    <property type="entry name" value="PAS-like_dom_sf"/>
</dbReference>
<dbReference type="FunFam" id="1.10.287.950:FF:000001">
    <property type="entry name" value="Methyl-accepting chemotaxis sensory transducer"/>
    <property type="match status" value="1"/>
</dbReference>
<dbReference type="PROSITE" id="PS50111">
    <property type="entry name" value="CHEMOTAXIS_TRANSDUC_2"/>
    <property type="match status" value="1"/>
</dbReference>
<keyword evidence="5" id="KW-0997">Cell inner membrane</keyword>
<dbReference type="CDD" id="cd00130">
    <property type="entry name" value="PAS"/>
    <property type="match status" value="1"/>
</dbReference>
<dbReference type="NCBIfam" id="TIGR00229">
    <property type="entry name" value="sensory_box"/>
    <property type="match status" value="1"/>
</dbReference>
<comment type="caution">
    <text evidence="15">The sequence shown here is derived from an EMBL/GenBank/DDBJ whole genome shotgun (WGS) entry which is preliminary data.</text>
</comment>
<dbReference type="InterPro" id="IPR001610">
    <property type="entry name" value="PAC"/>
</dbReference>
<evidence type="ECO:0000256" key="12">
    <source>
        <dbReference type="SAM" id="Phobius"/>
    </source>
</evidence>
<dbReference type="SMART" id="SM00086">
    <property type="entry name" value="PAC"/>
    <property type="match status" value="1"/>
</dbReference>
<keyword evidence="2" id="KW-1003">Cell membrane</keyword>
<dbReference type="Pfam" id="PF08447">
    <property type="entry name" value="PAS_3"/>
    <property type="match status" value="1"/>
</dbReference>
<organism evidence="15 16">
    <name type="scientific">Alishewanella agri BL06</name>
    <dbReference type="NCBI Taxonomy" id="1195246"/>
    <lineage>
        <taxon>Bacteria</taxon>
        <taxon>Pseudomonadati</taxon>
        <taxon>Pseudomonadota</taxon>
        <taxon>Gammaproteobacteria</taxon>
        <taxon>Alteromonadales</taxon>
        <taxon>Alteromonadaceae</taxon>
        <taxon>Alishewanella</taxon>
    </lineage>
</organism>
<name>I8U3Z2_9ALTE</name>
<evidence type="ECO:0000259" key="13">
    <source>
        <dbReference type="PROSITE" id="PS50111"/>
    </source>
</evidence>
<dbReference type="SUPFAM" id="SSF58104">
    <property type="entry name" value="Methyl-accepting chemotaxis protein (MCP) signaling domain"/>
    <property type="match status" value="1"/>
</dbReference>
<evidence type="ECO:0000256" key="5">
    <source>
        <dbReference type="ARBA" id="ARBA00022519"/>
    </source>
</evidence>
<protein>
    <submittedName>
        <fullName evidence="15">Aerotaxis sensor receptor protein</fullName>
    </submittedName>
</protein>
<comment type="similarity">
    <text evidence="10">Belongs to the methyl-accepting chemotaxis (MCP) protein family.</text>
</comment>
<comment type="subcellular location">
    <subcellularLocation>
        <location evidence="1">Cell inner membrane</location>
        <topology evidence="1">Multi-pass membrane protein</topology>
    </subcellularLocation>
</comment>
<dbReference type="SMART" id="SM00091">
    <property type="entry name" value="PAS"/>
    <property type="match status" value="1"/>
</dbReference>
<dbReference type="Gene3D" id="1.10.287.950">
    <property type="entry name" value="Methyl-accepting chemotaxis protein"/>
    <property type="match status" value="1"/>
</dbReference>
<dbReference type="SMART" id="SM00283">
    <property type="entry name" value="MA"/>
    <property type="match status" value="1"/>
</dbReference>
<keyword evidence="6 12" id="KW-0812">Transmembrane</keyword>
<feature type="transmembrane region" description="Helical" evidence="12">
    <location>
        <begin position="152"/>
        <end position="172"/>
    </location>
</feature>
<evidence type="ECO:0000313" key="16">
    <source>
        <dbReference type="Proteomes" id="UP000035062"/>
    </source>
</evidence>
<keyword evidence="7 12" id="KW-1133">Transmembrane helix</keyword>
<dbReference type="PATRIC" id="fig|1195246.3.peg.2506"/>
<keyword evidence="3" id="KW-0488">Methylation</keyword>
<keyword evidence="9 11" id="KW-0807">Transducer</keyword>
<accession>I8U3Z2</accession>
<evidence type="ECO:0000256" key="2">
    <source>
        <dbReference type="ARBA" id="ARBA00022475"/>
    </source>
</evidence>
<evidence type="ECO:0000313" key="15">
    <source>
        <dbReference type="EMBL" id="EIW88051.1"/>
    </source>
</evidence>
<evidence type="ECO:0000256" key="4">
    <source>
        <dbReference type="ARBA" id="ARBA00022500"/>
    </source>
</evidence>